<dbReference type="KEGG" id="psai:C3B54_111714"/>
<accession>A0A2L2BSJ7</accession>
<protein>
    <submittedName>
        <fullName evidence="2">DUF2834-like protein</fullName>
    </submittedName>
</protein>
<feature type="transmembrane region" description="Helical" evidence="1">
    <location>
        <begin position="53"/>
        <end position="72"/>
    </location>
</feature>
<keyword evidence="3" id="KW-1185">Reference proteome</keyword>
<reference evidence="2 3" key="1">
    <citation type="submission" date="2018-02" db="EMBL/GenBank/DDBJ databases">
        <title>Complete genome of the streamlined marine actinobacterium Pontimonas salivibrio CL-TW6 adapted to coastal planktonic lifestype.</title>
        <authorList>
            <person name="Cho B.C."/>
            <person name="Hardies S.C."/>
            <person name="Jang G.I."/>
            <person name="Hwang C.Y."/>
        </authorList>
    </citation>
    <scope>NUCLEOTIDE SEQUENCE [LARGE SCALE GENOMIC DNA]</scope>
    <source>
        <strain evidence="2 3">CL-TW6</strain>
    </source>
</reference>
<organism evidence="2 3">
    <name type="scientific">Pontimonas salivibrio</name>
    <dbReference type="NCBI Taxonomy" id="1159327"/>
    <lineage>
        <taxon>Bacteria</taxon>
        <taxon>Bacillati</taxon>
        <taxon>Actinomycetota</taxon>
        <taxon>Actinomycetes</taxon>
        <taxon>Micrococcales</taxon>
        <taxon>Microbacteriaceae</taxon>
        <taxon>Pontimonas</taxon>
    </lineage>
</organism>
<dbReference type="InterPro" id="IPR021362">
    <property type="entry name" value="DUF2834"/>
</dbReference>
<evidence type="ECO:0000256" key="1">
    <source>
        <dbReference type="SAM" id="Phobius"/>
    </source>
</evidence>
<name>A0A2L2BSJ7_9MICO</name>
<sequence>MTMTRAQRSRFWFYLFVAIAGLITAWVFNGLAVMGGATSSDYVEAWFTSSLDWVLSLDLLVVAVAGSAFILLEGKRLGMRYLWAYILVSGVTAFAFTFPLFLAMRERALSKRPADSSQEASPLGSSGVN</sequence>
<dbReference type="Pfam" id="PF11196">
    <property type="entry name" value="DUF2834"/>
    <property type="match status" value="1"/>
</dbReference>
<keyword evidence="1" id="KW-1133">Transmembrane helix</keyword>
<keyword evidence="1" id="KW-0812">Transmembrane</keyword>
<dbReference type="RefSeq" id="WP_245867921.1">
    <property type="nucleotide sequence ID" value="NZ_CP026923.1"/>
</dbReference>
<keyword evidence="1" id="KW-0472">Membrane</keyword>
<dbReference type="AlphaFoldDB" id="A0A2L2BSJ7"/>
<evidence type="ECO:0000313" key="2">
    <source>
        <dbReference type="EMBL" id="AVG24645.1"/>
    </source>
</evidence>
<evidence type="ECO:0000313" key="3">
    <source>
        <dbReference type="Proteomes" id="UP000243077"/>
    </source>
</evidence>
<dbReference type="Proteomes" id="UP000243077">
    <property type="component" value="Chromosome"/>
</dbReference>
<gene>
    <name evidence="2" type="ORF">C3B54_111714</name>
</gene>
<feature type="transmembrane region" description="Helical" evidence="1">
    <location>
        <begin position="12"/>
        <end position="33"/>
    </location>
</feature>
<dbReference type="EMBL" id="CP026923">
    <property type="protein sequence ID" value="AVG24645.1"/>
    <property type="molecule type" value="Genomic_DNA"/>
</dbReference>
<proteinExistence type="predicted"/>
<feature type="transmembrane region" description="Helical" evidence="1">
    <location>
        <begin position="84"/>
        <end position="104"/>
    </location>
</feature>